<proteinExistence type="predicted"/>
<comment type="caution">
    <text evidence="1">The sequence shown here is derived from an EMBL/GenBank/DDBJ whole genome shotgun (WGS) entry which is preliminary data.</text>
</comment>
<protein>
    <submittedName>
        <fullName evidence="1">Uncharacterized protein</fullName>
    </submittedName>
</protein>
<evidence type="ECO:0000313" key="2">
    <source>
        <dbReference type="Proteomes" id="UP000756921"/>
    </source>
</evidence>
<organism evidence="1 2">
    <name type="scientific">Paraphaeosphaeria minitans</name>
    <dbReference type="NCBI Taxonomy" id="565426"/>
    <lineage>
        <taxon>Eukaryota</taxon>
        <taxon>Fungi</taxon>
        <taxon>Dikarya</taxon>
        <taxon>Ascomycota</taxon>
        <taxon>Pezizomycotina</taxon>
        <taxon>Dothideomycetes</taxon>
        <taxon>Pleosporomycetidae</taxon>
        <taxon>Pleosporales</taxon>
        <taxon>Massarineae</taxon>
        <taxon>Didymosphaeriaceae</taxon>
        <taxon>Paraphaeosphaeria</taxon>
    </lineage>
</organism>
<dbReference type="OrthoDB" id="4538483at2759"/>
<sequence length="622" mass="68564">MAQAPAALFAELSAHLQAVDEHPTTALDADLLEKCGLFTSTSDYQARIWQETGPLFLHIAALLPKLQQDPSPLIHFVIKLTAPYRFEHIKDVDFEIGLDLQATPVHALILTLLEKAAAGSNDAQALANRPTVMAAVVRLWLCTSNTGVATQAEDLLTSLLRASKNEPATISGEAPLHTYGAGPMWRRLFADRDIVALYYHYTSLKTLPNPPLPLLSKRDKTISQARLLNWLPKVGALDWSTMTSSHGLDIEKEVGLAEGQGLLHYSSLKMVDTEDDILMHMTLINFFRDLIVTVKTKPHLTHYDSSLSLDFLKEQNIHKQIIDFHTSDNPGLDYSFLSPRTAQYISEYASTYPENFENSAELPTVRTHLHRNIRKCEPHDLGIVAAMPRASLIPRTVTGFAWDDCILLDIPLTRTNPDALKALAAVFHGPPKQEITFPQIETIGLDAKRMEIESVFARLLTSQYYSKHPSLFSDLVTHASTIAMKENALAALVLLRAIITSSWSTAPLLDLIPASDRTYTHLQNFPYTGLDLILDSARSGSVLPALLKPAATFSNLVGGRGDAENAAYQVAMARFDVLKALGQRLEHDGGRHDVLQMVKRRISEGPWGVGGSAGSRIGTLDL</sequence>
<dbReference type="Proteomes" id="UP000756921">
    <property type="component" value="Unassembled WGS sequence"/>
</dbReference>
<gene>
    <name evidence="1" type="ORF">PMIN01_02730</name>
</gene>
<reference evidence="1" key="1">
    <citation type="journal article" date="2020" name="Mol. Plant Microbe Interact.">
        <title>Genome Sequence of the Biocontrol Agent Coniothyrium minitans strain Conio (IMI 134523).</title>
        <authorList>
            <person name="Patel D."/>
            <person name="Shittu T.A."/>
            <person name="Baroncelli R."/>
            <person name="Muthumeenakshi S."/>
            <person name="Osborne T.H."/>
            <person name="Janganan T.K."/>
            <person name="Sreenivasaprasad S."/>
        </authorList>
    </citation>
    <scope>NUCLEOTIDE SEQUENCE</scope>
    <source>
        <strain evidence="1">Conio</strain>
    </source>
</reference>
<dbReference type="EMBL" id="WJXW01000002">
    <property type="protein sequence ID" value="KAF9740095.1"/>
    <property type="molecule type" value="Genomic_DNA"/>
</dbReference>
<dbReference type="AlphaFoldDB" id="A0A9P6KV82"/>
<evidence type="ECO:0000313" key="1">
    <source>
        <dbReference type="EMBL" id="KAF9740095.1"/>
    </source>
</evidence>
<name>A0A9P6KV82_9PLEO</name>
<accession>A0A9P6KV82</accession>
<keyword evidence="2" id="KW-1185">Reference proteome</keyword>